<comment type="caution">
    <text evidence="9">The sequence shown here is derived from an EMBL/GenBank/DDBJ whole genome shotgun (WGS) entry which is preliminary data.</text>
</comment>
<dbReference type="InterPro" id="IPR029020">
    <property type="entry name" value="Ammonium/urea_transptr"/>
</dbReference>
<dbReference type="Pfam" id="PF03253">
    <property type="entry name" value="UT"/>
    <property type="match status" value="1"/>
</dbReference>
<dbReference type="Gene3D" id="1.10.3430.10">
    <property type="entry name" value="Ammonium transporter AmtB like domains"/>
    <property type="match status" value="1"/>
</dbReference>
<accession>A0A3D8GR25</accession>
<evidence type="ECO:0000256" key="2">
    <source>
        <dbReference type="ARBA" id="ARBA00005914"/>
    </source>
</evidence>
<proteinExistence type="inferred from homology"/>
<gene>
    <name evidence="9" type="ORF">DRW41_11855</name>
</gene>
<feature type="transmembrane region" description="Helical" evidence="8">
    <location>
        <begin position="287"/>
        <end position="309"/>
    </location>
</feature>
<evidence type="ECO:0000256" key="1">
    <source>
        <dbReference type="ARBA" id="ARBA00004651"/>
    </source>
</evidence>
<dbReference type="GO" id="GO:0015204">
    <property type="term" value="F:urea transmembrane transporter activity"/>
    <property type="evidence" value="ECO:0007669"/>
    <property type="project" value="InterPro"/>
</dbReference>
<dbReference type="InterPro" id="IPR004937">
    <property type="entry name" value="Urea_transporter"/>
</dbReference>
<feature type="transmembrane region" description="Helical" evidence="8">
    <location>
        <begin position="103"/>
        <end position="124"/>
    </location>
</feature>
<evidence type="ECO:0000256" key="4">
    <source>
        <dbReference type="ARBA" id="ARBA00022692"/>
    </source>
</evidence>
<feature type="transmembrane region" description="Helical" evidence="8">
    <location>
        <begin position="211"/>
        <end position="229"/>
    </location>
</feature>
<dbReference type="RefSeq" id="WP_115452215.1">
    <property type="nucleotide sequence ID" value="NZ_QNQT01000004.1"/>
</dbReference>
<keyword evidence="10" id="KW-1185">Reference proteome</keyword>
<organism evidence="9 10">
    <name type="scientific">Neobacillus piezotolerans</name>
    <dbReference type="NCBI Taxonomy" id="2259171"/>
    <lineage>
        <taxon>Bacteria</taxon>
        <taxon>Bacillati</taxon>
        <taxon>Bacillota</taxon>
        <taxon>Bacilli</taxon>
        <taxon>Bacillales</taxon>
        <taxon>Bacillaceae</taxon>
        <taxon>Neobacillus</taxon>
    </lineage>
</organism>
<dbReference type="PANTHER" id="PTHR10464">
    <property type="entry name" value="UREA TRANSPORTER"/>
    <property type="match status" value="1"/>
</dbReference>
<protein>
    <submittedName>
        <fullName evidence="9">Urea transporter</fullName>
    </submittedName>
</protein>
<dbReference type="AlphaFoldDB" id="A0A3D8GR25"/>
<dbReference type="PANTHER" id="PTHR10464:SF4">
    <property type="entry name" value="UREA TRANSPORTER"/>
    <property type="match status" value="1"/>
</dbReference>
<keyword evidence="4 8" id="KW-0812">Transmembrane</keyword>
<evidence type="ECO:0000313" key="9">
    <source>
        <dbReference type="EMBL" id="RDU36742.1"/>
    </source>
</evidence>
<evidence type="ECO:0000313" key="10">
    <source>
        <dbReference type="Proteomes" id="UP000257144"/>
    </source>
</evidence>
<sequence>MEKDKAVLSWNEGKIKTLIVETLRGLSQVLLIENAISGMIILLAITIASYKLAIIAFISSLIGTLVAQKGRADGDGLSKGLFGYNSVLTGLALFMFLSGPNDWIIALFGAAAAAILTAVMMFWMRNTKIPILTAPYILLTWSMLLVSYRLKSFQLSQDLVPQSLAHWKLNIKGEINWIEGAVSGLSQIFFIDHTAAGVLLFAAVIVAGWRYALFAVLGNVIALFTAYWLGGEHTLIYEGHYGYNAILAAIAAAYVFRDKKGGIPHLLSGIIAAFLTVPLTASLDTWLMPYGLPALTMPFVFTTWIILLVRKVLPGL</sequence>
<feature type="transmembrane region" description="Helical" evidence="8">
    <location>
        <begin position="131"/>
        <end position="150"/>
    </location>
</feature>
<comment type="subcellular location">
    <subcellularLocation>
        <location evidence="1">Cell membrane</location>
        <topology evidence="1">Multi-pass membrane protein</topology>
    </subcellularLocation>
</comment>
<feature type="site" description="Important for channel permeability" evidence="7">
    <location>
        <position position="296"/>
    </location>
</feature>
<evidence type="ECO:0000256" key="7">
    <source>
        <dbReference type="PIRSR" id="PIRSR016502-1"/>
    </source>
</evidence>
<evidence type="ECO:0000256" key="5">
    <source>
        <dbReference type="ARBA" id="ARBA00022989"/>
    </source>
</evidence>
<name>A0A3D8GR25_9BACI</name>
<feature type="transmembrane region" description="Helical" evidence="8">
    <location>
        <begin position="263"/>
        <end position="281"/>
    </location>
</feature>
<comment type="similarity">
    <text evidence="2">Belongs to the urea transporter family.</text>
</comment>
<dbReference type="GO" id="GO:0005886">
    <property type="term" value="C:plasma membrane"/>
    <property type="evidence" value="ECO:0007669"/>
    <property type="project" value="UniProtKB-SubCell"/>
</dbReference>
<dbReference type="EMBL" id="QNQT01000004">
    <property type="protein sequence ID" value="RDU36742.1"/>
    <property type="molecule type" value="Genomic_DNA"/>
</dbReference>
<feature type="transmembrane region" description="Helical" evidence="8">
    <location>
        <begin position="79"/>
        <end position="97"/>
    </location>
</feature>
<keyword evidence="3" id="KW-1003">Cell membrane</keyword>
<keyword evidence="6 8" id="KW-0472">Membrane</keyword>
<reference evidence="9 10" key="1">
    <citation type="submission" date="2018-07" db="EMBL/GenBank/DDBJ databases">
        <title>Bacillus sp. YLB-04 draft genome sequence.</title>
        <authorList>
            <person name="Yu L."/>
            <person name="Tang X."/>
        </authorList>
    </citation>
    <scope>NUCLEOTIDE SEQUENCE [LARGE SCALE GENOMIC DNA]</scope>
    <source>
        <strain evidence="9 10">YLB-04</strain>
    </source>
</reference>
<feature type="transmembrane region" description="Helical" evidence="8">
    <location>
        <begin position="40"/>
        <end position="67"/>
    </location>
</feature>
<evidence type="ECO:0000256" key="6">
    <source>
        <dbReference type="ARBA" id="ARBA00023136"/>
    </source>
</evidence>
<dbReference type="Proteomes" id="UP000257144">
    <property type="component" value="Unassembled WGS sequence"/>
</dbReference>
<evidence type="ECO:0000256" key="8">
    <source>
        <dbReference type="SAM" id="Phobius"/>
    </source>
</evidence>
<feature type="transmembrane region" description="Helical" evidence="8">
    <location>
        <begin position="188"/>
        <end position="206"/>
    </location>
</feature>
<dbReference type="PIRSF" id="PIRSF016502">
    <property type="entry name" value="Urea_transporter"/>
    <property type="match status" value="1"/>
</dbReference>
<feature type="transmembrane region" description="Helical" evidence="8">
    <location>
        <begin position="241"/>
        <end position="256"/>
    </location>
</feature>
<keyword evidence="5 8" id="KW-1133">Transmembrane helix</keyword>
<evidence type="ECO:0000256" key="3">
    <source>
        <dbReference type="ARBA" id="ARBA00022475"/>
    </source>
</evidence>
<dbReference type="OrthoDB" id="279428at2"/>